<dbReference type="AlphaFoldDB" id="A0A014MHM0"/>
<evidence type="ECO:0000256" key="6">
    <source>
        <dbReference type="ARBA" id="ARBA00022692"/>
    </source>
</evidence>
<feature type="transmembrane region" description="Helical" evidence="9">
    <location>
        <begin position="275"/>
        <end position="296"/>
    </location>
</feature>
<evidence type="ECO:0000259" key="10">
    <source>
        <dbReference type="PROSITE" id="PS50928"/>
    </source>
</evidence>
<evidence type="ECO:0000313" key="12">
    <source>
        <dbReference type="Proteomes" id="UP000020977"/>
    </source>
</evidence>
<feature type="transmembrane region" description="Helical" evidence="9">
    <location>
        <begin position="73"/>
        <end position="91"/>
    </location>
</feature>
<evidence type="ECO:0000256" key="8">
    <source>
        <dbReference type="ARBA" id="ARBA00023136"/>
    </source>
</evidence>
<proteinExistence type="inferred from homology"/>
<reference evidence="11 12" key="1">
    <citation type="submission" date="2014-03" db="EMBL/GenBank/DDBJ databases">
        <title>Genome sequence of Mycoplasma ovipneumoniae strain 14811.</title>
        <authorList>
            <person name="Sirand-Pugnet P."/>
            <person name="Breton M."/>
            <person name="Dordet-Frisoni E."/>
            <person name="Baranowski E."/>
            <person name="Barre A."/>
            <person name="Couture C."/>
            <person name="Dupuy V."/>
            <person name="Gaurivaud P."/>
            <person name="Jacob D."/>
            <person name="Lemaitre C."/>
            <person name="Manso-Silvan L."/>
            <person name="Nikolski M."/>
            <person name="Nouvel L.-X."/>
            <person name="Poumarat F."/>
            <person name="Tardy F."/>
            <person name="Thebault P."/>
            <person name="Theil S."/>
            <person name="Citti C."/>
            <person name="Thiaucourt F."/>
            <person name="Blanchard A."/>
        </authorList>
    </citation>
    <scope>NUCLEOTIDE SEQUENCE [LARGE SCALE GENOMIC DNA]</scope>
    <source>
        <strain evidence="11 12">14811</strain>
    </source>
</reference>
<feature type="transmembrane region" description="Helical" evidence="9">
    <location>
        <begin position="171"/>
        <end position="194"/>
    </location>
</feature>
<dbReference type="InterPro" id="IPR000515">
    <property type="entry name" value="MetI-like"/>
</dbReference>
<dbReference type="PROSITE" id="PS50928">
    <property type="entry name" value="ABC_TM1"/>
    <property type="match status" value="1"/>
</dbReference>
<comment type="caution">
    <text evidence="11">The sequence shown here is derived from an EMBL/GenBank/DDBJ whole genome shotgun (WGS) entry which is preliminary data.</text>
</comment>
<accession>A0A014MHM0</accession>
<evidence type="ECO:0000256" key="9">
    <source>
        <dbReference type="RuleBase" id="RU363032"/>
    </source>
</evidence>
<dbReference type="eggNOG" id="COG3833">
    <property type="taxonomic scope" value="Bacteria"/>
</dbReference>
<dbReference type="CDD" id="cd06261">
    <property type="entry name" value="TM_PBP2"/>
    <property type="match status" value="1"/>
</dbReference>
<dbReference type="PANTHER" id="PTHR32243:SF50">
    <property type="entry name" value="MALTOSE_MALTODEXTRIN TRANSPORT SYSTEM PERMEASE PROTEIN MALG"/>
    <property type="match status" value="1"/>
</dbReference>
<dbReference type="Proteomes" id="UP000020977">
    <property type="component" value="Unassembled WGS sequence"/>
</dbReference>
<feature type="domain" description="ABC transmembrane type-1" evidence="10">
    <location>
        <begin position="101"/>
        <end position="296"/>
    </location>
</feature>
<protein>
    <submittedName>
        <fullName evidence="11">Maltodextrin ABC transporter permease protein</fullName>
    </submittedName>
</protein>
<name>A0A014MHM0_9BACT</name>
<evidence type="ECO:0000256" key="3">
    <source>
        <dbReference type="ARBA" id="ARBA00022448"/>
    </source>
</evidence>
<organism evidence="11 12">
    <name type="scientific">Mesomycoplasma ovipneumoniae 14811</name>
    <dbReference type="NCBI Taxonomy" id="1188239"/>
    <lineage>
        <taxon>Bacteria</taxon>
        <taxon>Bacillati</taxon>
        <taxon>Mycoplasmatota</taxon>
        <taxon>Mycoplasmoidales</taxon>
        <taxon>Metamycoplasmataceae</taxon>
        <taxon>Mesomycoplasma</taxon>
    </lineage>
</organism>
<gene>
    <name evidence="11" type="primary">malD</name>
    <name evidence="11" type="ORF">MOVI_4320</name>
</gene>
<dbReference type="GO" id="GO:0042956">
    <property type="term" value="P:maltodextrin transmembrane transport"/>
    <property type="evidence" value="ECO:0007669"/>
    <property type="project" value="TreeGrafter"/>
</dbReference>
<evidence type="ECO:0000313" key="11">
    <source>
        <dbReference type="EMBL" id="EXU61055.1"/>
    </source>
</evidence>
<evidence type="ECO:0000256" key="5">
    <source>
        <dbReference type="ARBA" id="ARBA00022597"/>
    </source>
</evidence>
<feature type="transmembrane region" description="Helical" evidence="9">
    <location>
        <begin position="215"/>
        <end position="237"/>
    </location>
</feature>
<dbReference type="InterPro" id="IPR050901">
    <property type="entry name" value="BP-dep_ABC_trans_perm"/>
</dbReference>
<feature type="transmembrane region" description="Helical" evidence="9">
    <location>
        <begin position="138"/>
        <end position="159"/>
    </location>
</feature>
<dbReference type="InterPro" id="IPR035906">
    <property type="entry name" value="MetI-like_sf"/>
</dbReference>
<evidence type="ECO:0000256" key="7">
    <source>
        <dbReference type="ARBA" id="ARBA00022989"/>
    </source>
</evidence>
<dbReference type="GO" id="GO:0005886">
    <property type="term" value="C:plasma membrane"/>
    <property type="evidence" value="ECO:0007669"/>
    <property type="project" value="UniProtKB-SubCell"/>
</dbReference>
<dbReference type="EMBL" id="JFAD01000023">
    <property type="protein sequence ID" value="EXU61055.1"/>
    <property type="molecule type" value="Genomic_DNA"/>
</dbReference>
<evidence type="ECO:0000256" key="2">
    <source>
        <dbReference type="ARBA" id="ARBA00009047"/>
    </source>
</evidence>
<keyword evidence="3 9" id="KW-0813">Transport</keyword>
<evidence type="ECO:0000256" key="1">
    <source>
        <dbReference type="ARBA" id="ARBA00004651"/>
    </source>
</evidence>
<keyword evidence="8 9" id="KW-0472">Membrane</keyword>
<comment type="subcellular location">
    <subcellularLocation>
        <location evidence="1 9">Cell membrane</location>
        <topology evidence="1 9">Multi-pass membrane protein</topology>
    </subcellularLocation>
</comment>
<keyword evidence="5" id="KW-0762">Sugar transport</keyword>
<keyword evidence="6 9" id="KW-0812">Transmembrane</keyword>
<dbReference type="STRING" id="1188239.MOVI_4320"/>
<evidence type="ECO:0000256" key="4">
    <source>
        <dbReference type="ARBA" id="ARBA00022475"/>
    </source>
</evidence>
<feature type="transmembrane region" description="Helical" evidence="9">
    <location>
        <begin position="103"/>
        <end position="126"/>
    </location>
</feature>
<keyword evidence="4" id="KW-1003">Cell membrane</keyword>
<dbReference type="Gene3D" id="1.10.3720.10">
    <property type="entry name" value="MetI-like"/>
    <property type="match status" value="1"/>
</dbReference>
<keyword evidence="7 9" id="KW-1133">Transmembrane helix</keyword>
<dbReference type="PANTHER" id="PTHR32243">
    <property type="entry name" value="MALTOSE TRANSPORT SYSTEM PERMEASE-RELATED"/>
    <property type="match status" value="1"/>
</dbReference>
<sequence>MNLLVSKIASYEFVAKNASPKKRLNLSDERDIKPIELLWIFLNYLILISWSVVVLFPIVSLIIATFNVANTRLITITPFVFGFDNFTYLFTSERSYFFSWYGNTLTIALLTMVISTTAVALNSYAYSRFRFKGSKHSLTIIMLLQMIPATSSLIFLYILVQIGQIGGISPIFMLVIIYSGGAVSGNTFMLKAYLDSISRELDDSAKIDGCSNFGVFFKILLPVLRPAIIMVALWSFLTPFTDVILPRFVLFNIQDLTLAVGLETFINVEPKHVNAGAYAAGALLAALPALGLFMYLQKYIIGGLSEGAVKG</sequence>
<dbReference type="RefSeq" id="WP_155265567.1">
    <property type="nucleotide sequence ID" value="NZ_JFAD01000023.1"/>
</dbReference>
<comment type="similarity">
    <text evidence="2">Belongs to the binding-protein-dependent transport system permease family. MalFG subfamily.</text>
</comment>
<dbReference type="GO" id="GO:0015423">
    <property type="term" value="F:ABC-type maltose transporter activity"/>
    <property type="evidence" value="ECO:0007669"/>
    <property type="project" value="TreeGrafter"/>
</dbReference>
<feature type="transmembrane region" description="Helical" evidence="9">
    <location>
        <begin position="37"/>
        <end position="66"/>
    </location>
</feature>
<dbReference type="SUPFAM" id="SSF161098">
    <property type="entry name" value="MetI-like"/>
    <property type="match status" value="1"/>
</dbReference>
<dbReference type="Pfam" id="PF00528">
    <property type="entry name" value="BPD_transp_1"/>
    <property type="match status" value="1"/>
</dbReference>
<dbReference type="PATRIC" id="fig|1188239.3.peg.1062"/>